<dbReference type="Gene3D" id="3.40.50.300">
    <property type="entry name" value="P-loop containing nucleotide triphosphate hydrolases"/>
    <property type="match status" value="1"/>
</dbReference>
<dbReference type="InterPro" id="IPR013611">
    <property type="entry name" value="Transp-assoc_OB_typ2"/>
</dbReference>
<dbReference type="RefSeq" id="WP_220662239.1">
    <property type="nucleotide sequence ID" value="NZ_CP069370.1"/>
</dbReference>
<proteinExistence type="predicted"/>
<dbReference type="InterPro" id="IPR003439">
    <property type="entry name" value="ABC_transporter-like_ATP-bd"/>
</dbReference>
<dbReference type="GO" id="GO:0043190">
    <property type="term" value="C:ATP-binding cassette (ABC) transporter complex"/>
    <property type="evidence" value="ECO:0007669"/>
    <property type="project" value="InterPro"/>
</dbReference>
<dbReference type="InterPro" id="IPR017871">
    <property type="entry name" value="ABC_transporter-like_CS"/>
</dbReference>
<dbReference type="Gene3D" id="2.40.50.100">
    <property type="match status" value="1"/>
</dbReference>
<dbReference type="GO" id="GO:0022857">
    <property type="term" value="F:transmembrane transporter activity"/>
    <property type="evidence" value="ECO:0007669"/>
    <property type="project" value="InterPro"/>
</dbReference>
<dbReference type="PANTHER" id="PTHR42781">
    <property type="entry name" value="SPERMIDINE/PUTRESCINE IMPORT ATP-BINDING PROTEIN POTA"/>
    <property type="match status" value="1"/>
</dbReference>
<dbReference type="Proteomes" id="UP000826300">
    <property type="component" value="Chromosome"/>
</dbReference>
<keyword evidence="3 5" id="KW-0067">ATP-binding</keyword>
<dbReference type="InterPro" id="IPR027417">
    <property type="entry name" value="P-loop_NTPase"/>
</dbReference>
<evidence type="ECO:0000259" key="4">
    <source>
        <dbReference type="PROSITE" id="PS50893"/>
    </source>
</evidence>
<evidence type="ECO:0000313" key="6">
    <source>
        <dbReference type="Proteomes" id="UP000826300"/>
    </source>
</evidence>
<feature type="domain" description="ABC transporter" evidence="4">
    <location>
        <begin position="4"/>
        <end position="234"/>
    </location>
</feature>
<dbReference type="Pfam" id="PF00005">
    <property type="entry name" value="ABC_tran"/>
    <property type="match status" value="1"/>
</dbReference>
<evidence type="ECO:0000256" key="3">
    <source>
        <dbReference type="ARBA" id="ARBA00022840"/>
    </source>
</evidence>
<dbReference type="EMBL" id="CP069370">
    <property type="protein sequence ID" value="QYZ70023.1"/>
    <property type="molecule type" value="Genomic_DNA"/>
</dbReference>
<dbReference type="FunFam" id="3.40.50.300:FF:000425">
    <property type="entry name" value="Probable ABC transporter, ATP-binding subunit"/>
    <property type="match status" value="1"/>
</dbReference>
<accession>A0A8G0ZTV6</accession>
<keyword evidence="2" id="KW-0547">Nucleotide-binding</keyword>
<evidence type="ECO:0000256" key="1">
    <source>
        <dbReference type="ARBA" id="ARBA00022448"/>
    </source>
</evidence>
<organism evidence="5 6">
    <name type="scientific">Neotabrizicola shimadae</name>
    <dbReference type="NCBI Taxonomy" id="2807096"/>
    <lineage>
        <taxon>Bacteria</taxon>
        <taxon>Pseudomonadati</taxon>
        <taxon>Pseudomonadota</taxon>
        <taxon>Alphaproteobacteria</taxon>
        <taxon>Rhodobacterales</taxon>
        <taxon>Paracoccaceae</taxon>
        <taxon>Neotabrizicola</taxon>
    </lineage>
</organism>
<dbReference type="Pfam" id="PF08402">
    <property type="entry name" value="TOBE_2"/>
    <property type="match status" value="1"/>
</dbReference>
<dbReference type="GO" id="GO:0015697">
    <property type="term" value="P:quaternary ammonium group transport"/>
    <property type="evidence" value="ECO:0007669"/>
    <property type="project" value="UniProtKB-ARBA"/>
</dbReference>
<dbReference type="InterPro" id="IPR003593">
    <property type="entry name" value="AAA+_ATPase"/>
</dbReference>
<dbReference type="PROSITE" id="PS50893">
    <property type="entry name" value="ABC_TRANSPORTER_2"/>
    <property type="match status" value="1"/>
</dbReference>
<dbReference type="InterPro" id="IPR050093">
    <property type="entry name" value="ABC_SmlMolc_Importer"/>
</dbReference>
<evidence type="ECO:0000313" key="5">
    <source>
        <dbReference type="EMBL" id="QYZ70023.1"/>
    </source>
</evidence>
<dbReference type="PANTHER" id="PTHR42781:SF4">
    <property type="entry name" value="SPERMIDINE_PUTRESCINE IMPORT ATP-BINDING PROTEIN POTA"/>
    <property type="match status" value="1"/>
</dbReference>
<dbReference type="SMART" id="SM00382">
    <property type="entry name" value="AAA"/>
    <property type="match status" value="1"/>
</dbReference>
<dbReference type="AlphaFoldDB" id="A0A8G0ZTV6"/>
<keyword evidence="1" id="KW-0813">Transport</keyword>
<sequence length="353" mass="37726">MSKVAIRSVQKSFGANTVVRDFDLTIGEGEFISLLGPSGCGKTTVLRMVAGFETPTRGTIEIDGQDVTAQRPNQRKIGMMFQSYALFPNLTVAGNVGFGLKVAGLPREKIAARVDEMLATVGLKGFGARYPYQLSGGQQQRVALARAIAPQPRVLLLDEPLSALDAKIRVSLRAEIRAIQRQLGISTLFVTHDQEEAMAMSDRVVVMTGGKADQVGTPAEIYSRPATRFVAEFIGALNVLQGVVTDPANGQIDTAAGPVQLGRPVPRDRGAALALGIRPEGLRLVNGADPEGPLFIGRLVSRDFLGPIIRLRAQTEGGTPLVVDCFNRDGADLPQPGAPIRLTVRPEEVVLLD</sequence>
<dbReference type="InterPro" id="IPR008995">
    <property type="entry name" value="Mo/tungstate-bd_C_term_dom"/>
</dbReference>
<dbReference type="PROSITE" id="PS00211">
    <property type="entry name" value="ABC_TRANSPORTER_1"/>
    <property type="match status" value="1"/>
</dbReference>
<protein>
    <submittedName>
        <fullName evidence="5">ABC transporter ATP-binding protein</fullName>
    </submittedName>
</protein>
<keyword evidence="6" id="KW-1185">Reference proteome</keyword>
<evidence type="ECO:0000256" key="2">
    <source>
        <dbReference type="ARBA" id="ARBA00022741"/>
    </source>
</evidence>
<dbReference type="KEGG" id="nsm:JO391_00300"/>
<dbReference type="GO" id="GO:0016887">
    <property type="term" value="F:ATP hydrolysis activity"/>
    <property type="evidence" value="ECO:0007669"/>
    <property type="project" value="InterPro"/>
</dbReference>
<dbReference type="SUPFAM" id="SSF52540">
    <property type="entry name" value="P-loop containing nucleoside triphosphate hydrolases"/>
    <property type="match status" value="1"/>
</dbReference>
<name>A0A8G0ZTV6_9RHOB</name>
<dbReference type="SUPFAM" id="SSF50331">
    <property type="entry name" value="MOP-like"/>
    <property type="match status" value="1"/>
</dbReference>
<gene>
    <name evidence="5" type="ORF">JO391_00300</name>
</gene>
<dbReference type="GO" id="GO:0005524">
    <property type="term" value="F:ATP binding"/>
    <property type="evidence" value="ECO:0007669"/>
    <property type="project" value="UniProtKB-KW"/>
</dbReference>
<reference evidence="5" key="1">
    <citation type="submission" date="2021-02" db="EMBL/GenBank/DDBJ databases">
        <title>Rhodobacter shimadae sp. nov., an aerobic anoxygenic phototrophic bacterium isolated from a hot spring.</title>
        <authorList>
            <person name="Muramatsu S."/>
            <person name="Haruta S."/>
            <person name="Hirose S."/>
            <person name="Hanada S."/>
        </authorList>
    </citation>
    <scope>NUCLEOTIDE SEQUENCE</scope>
    <source>
        <strain evidence="5">N10</strain>
    </source>
</reference>